<proteinExistence type="predicted"/>
<feature type="domain" description="Tyr recombinase" evidence="2">
    <location>
        <begin position="193"/>
        <end position="444"/>
    </location>
</feature>
<dbReference type="SUPFAM" id="SSF56349">
    <property type="entry name" value="DNA breaking-rejoining enzymes"/>
    <property type="match status" value="1"/>
</dbReference>
<dbReference type="AlphaFoldDB" id="A0ABD7DVR1"/>
<protein>
    <submittedName>
        <fullName evidence="3">Site-specific integrase</fullName>
    </submittedName>
</protein>
<dbReference type="EMBL" id="CP070505">
    <property type="protein sequence ID" value="QSL92565.1"/>
    <property type="molecule type" value="Genomic_DNA"/>
</dbReference>
<evidence type="ECO:0000313" key="3">
    <source>
        <dbReference type="EMBL" id="QSL92565.1"/>
    </source>
</evidence>
<organism evidence="3 4">
    <name type="scientific">Ectopseudomonas toyotomiensis</name>
    <dbReference type="NCBI Taxonomy" id="554344"/>
    <lineage>
        <taxon>Bacteria</taxon>
        <taxon>Pseudomonadati</taxon>
        <taxon>Pseudomonadota</taxon>
        <taxon>Gammaproteobacteria</taxon>
        <taxon>Pseudomonadales</taxon>
        <taxon>Pseudomonadaceae</taxon>
        <taxon>Ectopseudomonas</taxon>
    </lineage>
</organism>
<accession>A0ABD7DVR1</accession>
<dbReference type="GO" id="GO:0006310">
    <property type="term" value="P:DNA recombination"/>
    <property type="evidence" value="ECO:0007669"/>
    <property type="project" value="UniProtKB-KW"/>
</dbReference>
<evidence type="ECO:0000256" key="1">
    <source>
        <dbReference type="ARBA" id="ARBA00023172"/>
    </source>
</evidence>
<dbReference type="CDD" id="cd00397">
    <property type="entry name" value="DNA_BRE_C"/>
    <property type="match status" value="1"/>
</dbReference>
<dbReference type="NCBIfam" id="NF040693">
    <property type="entry name" value="recomb_GmtY"/>
    <property type="match status" value="1"/>
</dbReference>
<evidence type="ECO:0000313" key="4">
    <source>
        <dbReference type="Proteomes" id="UP000663658"/>
    </source>
</evidence>
<gene>
    <name evidence="3" type="ORF">JWV26_22975</name>
</gene>
<dbReference type="Pfam" id="PF00589">
    <property type="entry name" value="Phage_integrase"/>
    <property type="match status" value="1"/>
</dbReference>
<dbReference type="Proteomes" id="UP000663658">
    <property type="component" value="Chromosome"/>
</dbReference>
<dbReference type="RefSeq" id="WP_206417905.1">
    <property type="nucleotide sequence ID" value="NZ_CP070505.1"/>
</dbReference>
<reference evidence="3 4" key="1">
    <citation type="submission" date="2021-02" db="EMBL/GenBank/DDBJ databases">
        <title>Whole genome sequencing of Pseudomonas alcaliphila strain SM2.</title>
        <authorList>
            <person name="Alshamsi M.S."/>
            <person name="Sudalaimuthuasari N."/>
            <person name="Kundu B."/>
            <person name="AlMaskari R.S."/>
            <person name="Elmahi Y."/>
            <person name="Mundra S."/>
            <person name="Chandran S."/>
            <person name="Malik S."/>
            <person name="Hazzouri K.M."/>
            <person name="Amiri K.M.A."/>
        </authorList>
    </citation>
    <scope>NUCLEOTIDE SEQUENCE [LARGE SCALE GENOMIC DNA]</scope>
    <source>
        <strain evidence="3 4">SM2</strain>
    </source>
</reference>
<evidence type="ECO:0000259" key="2">
    <source>
        <dbReference type="PROSITE" id="PS51898"/>
    </source>
</evidence>
<dbReference type="InterPro" id="IPR011010">
    <property type="entry name" value="DNA_brk_join_enz"/>
</dbReference>
<dbReference type="InterPro" id="IPR002104">
    <property type="entry name" value="Integrase_catalytic"/>
</dbReference>
<dbReference type="KEGG" id="pty:JWV26_22975"/>
<name>A0ABD7DVR1_9GAMM</name>
<sequence length="453" mass="52568">MAYVLKVKVRYRGDNTGRVLRLPALLTENGVLLSHLRYLVKMTRNGQSWRERSTFAILLLIRYINANEGVFSETTELLENFDSVLRSGTISPVTLTDPTGLYWDSRSAEDADNLIYLITHYTDWLADQPEYKTSRANPFRLATNAEQRLNWCAYYQKHDKVFLNHLQKNEDARARNRVVRVVGREGSPPIALEEVKKFPEASILKLLDEGFIRARCKAYSDPNQRIDWKGRALTLLMHYGGIRKSEAFHLYLTDIDIDIVRNEAIVRIYHPSEGASPDGSYKSRKEYLAKRFHRVPRTEYLKSERLHAGWKAPVLCSREKFFKVNFFPPAKATEFLYVFQQYLLHQRVEPENNDHPYAFTNTKGQPETIKNFQRLHKAAVNSIGLAHEKYLGTTEHGHRHAYGYRLASHGFTQHEIQKMMRHRSPDSCLVYTQSSSEELRALMEEKLSRNGDG</sequence>
<dbReference type="InterPro" id="IPR013762">
    <property type="entry name" value="Integrase-like_cat_sf"/>
</dbReference>
<dbReference type="PROSITE" id="PS51898">
    <property type="entry name" value="TYR_RECOMBINASE"/>
    <property type="match status" value="1"/>
</dbReference>
<keyword evidence="1" id="KW-0233">DNA recombination</keyword>
<dbReference type="Gene3D" id="1.10.443.10">
    <property type="entry name" value="Intergrase catalytic core"/>
    <property type="match status" value="1"/>
</dbReference>